<dbReference type="InterPro" id="IPR000847">
    <property type="entry name" value="LysR_HTH_N"/>
</dbReference>
<dbReference type="AlphaFoldDB" id="A0A0F9Y454"/>
<protein>
    <recommendedName>
        <fullName evidence="5">HTH lysR-type domain-containing protein</fullName>
    </recommendedName>
</protein>
<dbReference type="GO" id="GO:0000976">
    <property type="term" value="F:transcription cis-regulatory region binding"/>
    <property type="evidence" value="ECO:0007669"/>
    <property type="project" value="TreeGrafter"/>
</dbReference>
<organism evidence="6">
    <name type="scientific">marine sediment metagenome</name>
    <dbReference type="NCBI Taxonomy" id="412755"/>
    <lineage>
        <taxon>unclassified sequences</taxon>
        <taxon>metagenomes</taxon>
        <taxon>ecological metagenomes</taxon>
    </lineage>
</organism>
<dbReference type="Gene3D" id="1.10.10.10">
    <property type="entry name" value="Winged helix-like DNA-binding domain superfamily/Winged helix DNA-binding domain"/>
    <property type="match status" value="1"/>
</dbReference>
<dbReference type="SUPFAM" id="SSF46785">
    <property type="entry name" value="Winged helix' DNA-binding domain"/>
    <property type="match status" value="1"/>
</dbReference>
<dbReference type="FunFam" id="1.10.10.10:FF:000001">
    <property type="entry name" value="LysR family transcriptional regulator"/>
    <property type="match status" value="1"/>
</dbReference>
<dbReference type="SUPFAM" id="SSF53850">
    <property type="entry name" value="Periplasmic binding protein-like II"/>
    <property type="match status" value="1"/>
</dbReference>
<reference evidence="6" key="1">
    <citation type="journal article" date="2015" name="Nature">
        <title>Complex archaea that bridge the gap between prokaryotes and eukaryotes.</title>
        <authorList>
            <person name="Spang A."/>
            <person name="Saw J.H."/>
            <person name="Jorgensen S.L."/>
            <person name="Zaremba-Niedzwiedzka K."/>
            <person name="Martijn J."/>
            <person name="Lind A.E."/>
            <person name="van Eijk R."/>
            <person name="Schleper C."/>
            <person name="Guy L."/>
            <person name="Ettema T.J."/>
        </authorList>
    </citation>
    <scope>NUCLEOTIDE SEQUENCE</scope>
</reference>
<keyword evidence="4" id="KW-0804">Transcription</keyword>
<proteinExistence type="inferred from homology"/>
<evidence type="ECO:0000256" key="4">
    <source>
        <dbReference type="ARBA" id="ARBA00023163"/>
    </source>
</evidence>
<dbReference type="PANTHER" id="PTHR30126">
    <property type="entry name" value="HTH-TYPE TRANSCRIPTIONAL REGULATOR"/>
    <property type="match status" value="1"/>
</dbReference>
<comment type="caution">
    <text evidence="6">The sequence shown here is derived from an EMBL/GenBank/DDBJ whole genome shotgun (WGS) entry which is preliminary data.</text>
</comment>
<dbReference type="Pfam" id="PF00126">
    <property type="entry name" value="HTH_1"/>
    <property type="match status" value="1"/>
</dbReference>
<dbReference type="InterPro" id="IPR005119">
    <property type="entry name" value="LysR_subst-bd"/>
</dbReference>
<dbReference type="GO" id="GO:0003700">
    <property type="term" value="F:DNA-binding transcription factor activity"/>
    <property type="evidence" value="ECO:0007669"/>
    <property type="project" value="InterPro"/>
</dbReference>
<evidence type="ECO:0000256" key="3">
    <source>
        <dbReference type="ARBA" id="ARBA00023125"/>
    </source>
</evidence>
<dbReference type="PROSITE" id="PS50931">
    <property type="entry name" value="HTH_LYSR"/>
    <property type="match status" value="1"/>
</dbReference>
<gene>
    <name evidence="6" type="ORF">LCGC14_0064700</name>
</gene>
<evidence type="ECO:0000256" key="2">
    <source>
        <dbReference type="ARBA" id="ARBA00023015"/>
    </source>
</evidence>
<dbReference type="EMBL" id="LAZR01000015">
    <property type="protein sequence ID" value="KKO06662.1"/>
    <property type="molecule type" value="Genomic_DNA"/>
</dbReference>
<comment type="similarity">
    <text evidence="1">Belongs to the LysR transcriptional regulatory family.</text>
</comment>
<dbReference type="PRINTS" id="PR00039">
    <property type="entry name" value="HTHLYSR"/>
</dbReference>
<keyword evidence="3" id="KW-0238">DNA-binding</keyword>
<dbReference type="InterPro" id="IPR036388">
    <property type="entry name" value="WH-like_DNA-bd_sf"/>
</dbReference>
<keyword evidence="2" id="KW-0805">Transcription regulation</keyword>
<evidence type="ECO:0000259" key="5">
    <source>
        <dbReference type="PROSITE" id="PS50931"/>
    </source>
</evidence>
<dbReference type="Pfam" id="PF03466">
    <property type="entry name" value="LysR_substrate"/>
    <property type="match status" value="1"/>
</dbReference>
<feature type="domain" description="HTH lysR-type" evidence="5">
    <location>
        <begin position="15"/>
        <end position="72"/>
    </location>
</feature>
<sequence length="301" mass="33512">MRGASEALESGGTPVDTGLARTFLEIVRCGSFIGAAERLHVTQAAITARIQTLEAQLNCKLFIRNRSGARLTADGEVFAVHANQMVLAWEAAQRDLPLPEGHSDVLHVGGEFSLCSPLILDWVRQLRQQLPSHTVRAEIGETGYLLERVVQGALDAALVYRPEYLPGLQVEELLEEKLIQVCLPGRATPYVYIDWGPNFRRQHDAALPDKTKAPVSFNHGPLGLQYILESGGAGYFRTRVVQGYLDSGVLERVPMAPEFSFPTYLVYSRERDTEVLRTAFGILRQVATSRTNWSQRWDPLL</sequence>
<dbReference type="PANTHER" id="PTHR30126:SF21">
    <property type="entry name" value="TRANSCRIPTIONAL REGULATOR-RELATED"/>
    <property type="match status" value="1"/>
</dbReference>
<evidence type="ECO:0000256" key="1">
    <source>
        <dbReference type="ARBA" id="ARBA00009437"/>
    </source>
</evidence>
<accession>A0A0F9Y454</accession>
<evidence type="ECO:0000313" key="6">
    <source>
        <dbReference type="EMBL" id="KKO06662.1"/>
    </source>
</evidence>
<dbReference type="InterPro" id="IPR036390">
    <property type="entry name" value="WH_DNA-bd_sf"/>
</dbReference>
<dbReference type="Gene3D" id="3.40.190.10">
    <property type="entry name" value="Periplasmic binding protein-like II"/>
    <property type="match status" value="2"/>
</dbReference>
<name>A0A0F9Y454_9ZZZZ</name>